<evidence type="ECO:0000256" key="6">
    <source>
        <dbReference type="SAM" id="Phobius"/>
    </source>
</evidence>
<dbReference type="InterPro" id="IPR007267">
    <property type="entry name" value="GtrA_DPMS_TM"/>
</dbReference>
<gene>
    <name evidence="8" type="ORF">FRD01_07165</name>
</gene>
<dbReference type="KEGG" id="bbae:FRD01_07165"/>
<evidence type="ECO:0000256" key="5">
    <source>
        <dbReference type="ARBA" id="ARBA00023136"/>
    </source>
</evidence>
<keyword evidence="4 6" id="KW-1133">Transmembrane helix</keyword>
<dbReference type="GO" id="GO:0000271">
    <property type="term" value="P:polysaccharide biosynthetic process"/>
    <property type="evidence" value="ECO:0007669"/>
    <property type="project" value="InterPro"/>
</dbReference>
<keyword evidence="5 6" id="KW-0472">Membrane</keyword>
<evidence type="ECO:0000256" key="1">
    <source>
        <dbReference type="ARBA" id="ARBA00004141"/>
    </source>
</evidence>
<keyword evidence="3 6" id="KW-0812">Transmembrane</keyword>
<dbReference type="GO" id="GO:0005886">
    <property type="term" value="C:plasma membrane"/>
    <property type="evidence" value="ECO:0007669"/>
    <property type="project" value="TreeGrafter"/>
</dbReference>
<evidence type="ECO:0000313" key="8">
    <source>
        <dbReference type="EMBL" id="QED27023.1"/>
    </source>
</evidence>
<dbReference type="PANTHER" id="PTHR38459">
    <property type="entry name" value="PROPHAGE BACTOPRENOL-LINKED GLUCOSE TRANSLOCASE HOMOLOG"/>
    <property type="match status" value="1"/>
</dbReference>
<dbReference type="PANTHER" id="PTHR38459:SF1">
    <property type="entry name" value="PROPHAGE BACTOPRENOL-LINKED GLUCOSE TRANSLOCASE HOMOLOG"/>
    <property type="match status" value="1"/>
</dbReference>
<feature type="transmembrane region" description="Helical" evidence="6">
    <location>
        <begin position="87"/>
        <end position="108"/>
    </location>
</feature>
<dbReference type="OrthoDB" id="9810303at2"/>
<dbReference type="InterPro" id="IPR051401">
    <property type="entry name" value="GtrA_CellWall_Glycosyl"/>
</dbReference>
<feature type="transmembrane region" description="Helical" evidence="6">
    <location>
        <begin position="128"/>
        <end position="150"/>
    </location>
</feature>
<dbReference type="Proteomes" id="UP000321595">
    <property type="component" value="Chromosome"/>
</dbReference>
<dbReference type="AlphaFoldDB" id="A0A5B8XSL2"/>
<reference evidence="8 9" key="1">
    <citation type="submission" date="2019-08" db="EMBL/GenBank/DDBJ databases">
        <authorList>
            <person name="Liang Q."/>
        </authorList>
    </citation>
    <scope>NUCLEOTIDE SEQUENCE [LARGE SCALE GENOMIC DNA]</scope>
    <source>
        <strain evidence="8 9">V1718</strain>
    </source>
</reference>
<comment type="similarity">
    <text evidence="2">Belongs to the GtrA family.</text>
</comment>
<evidence type="ECO:0000313" key="9">
    <source>
        <dbReference type="Proteomes" id="UP000321595"/>
    </source>
</evidence>
<organism evidence="8 9">
    <name type="scientific">Microvenator marinus</name>
    <dbReference type="NCBI Taxonomy" id="2600177"/>
    <lineage>
        <taxon>Bacteria</taxon>
        <taxon>Deltaproteobacteria</taxon>
        <taxon>Bradymonadales</taxon>
        <taxon>Microvenatoraceae</taxon>
        <taxon>Microvenator</taxon>
    </lineage>
</organism>
<feature type="transmembrane region" description="Helical" evidence="6">
    <location>
        <begin position="48"/>
        <end position="66"/>
    </location>
</feature>
<name>A0A5B8XSL2_9DELT</name>
<keyword evidence="9" id="KW-1185">Reference proteome</keyword>
<proteinExistence type="inferred from homology"/>
<dbReference type="RefSeq" id="WP_146958708.1">
    <property type="nucleotide sequence ID" value="NZ_CP042467.1"/>
</dbReference>
<dbReference type="Pfam" id="PF04138">
    <property type="entry name" value="GtrA_DPMS_TM"/>
    <property type="match status" value="1"/>
</dbReference>
<evidence type="ECO:0000256" key="4">
    <source>
        <dbReference type="ARBA" id="ARBA00022989"/>
    </source>
</evidence>
<evidence type="ECO:0000256" key="2">
    <source>
        <dbReference type="ARBA" id="ARBA00009399"/>
    </source>
</evidence>
<feature type="domain" description="GtrA/DPMS transmembrane" evidence="7">
    <location>
        <begin position="15"/>
        <end position="150"/>
    </location>
</feature>
<sequence>MDSLTLKRRVYRLLKFGVVGGSGVVVNLVVFRVMLWLLGDFIRMDAKIFAANLVGVVVSIFTNFLLNDRWTWGDRIKGAGRWWHRLGKYYLTASIAGGVQLALTSLSYEFVWQHLDMRFLRHDVSPDAALLSGIAAGMAINLAVSHLWTFKDE</sequence>
<evidence type="ECO:0000256" key="3">
    <source>
        <dbReference type="ARBA" id="ARBA00022692"/>
    </source>
</evidence>
<comment type="subcellular location">
    <subcellularLocation>
        <location evidence="1">Membrane</location>
        <topology evidence="1">Multi-pass membrane protein</topology>
    </subcellularLocation>
</comment>
<protein>
    <submittedName>
        <fullName evidence="8">GtrA family protein</fullName>
    </submittedName>
</protein>
<dbReference type="EMBL" id="CP042467">
    <property type="protein sequence ID" value="QED27023.1"/>
    <property type="molecule type" value="Genomic_DNA"/>
</dbReference>
<feature type="transmembrane region" description="Helical" evidence="6">
    <location>
        <begin position="12"/>
        <end position="36"/>
    </location>
</feature>
<accession>A0A5B8XSL2</accession>
<evidence type="ECO:0000259" key="7">
    <source>
        <dbReference type="Pfam" id="PF04138"/>
    </source>
</evidence>